<evidence type="ECO:0000256" key="1">
    <source>
        <dbReference type="ARBA" id="ARBA00023319"/>
    </source>
</evidence>
<dbReference type="CDD" id="cd00063">
    <property type="entry name" value="FN3"/>
    <property type="match status" value="1"/>
</dbReference>
<dbReference type="SUPFAM" id="SSF49265">
    <property type="entry name" value="Fibronectin type III"/>
    <property type="match status" value="1"/>
</dbReference>
<dbReference type="InterPro" id="IPR013783">
    <property type="entry name" value="Ig-like_fold"/>
</dbReference>
<evidence type="ECO:0000259" key="2">
    <source>
        <dbReference type="PROSITE" id="PS50853"/>
    </source>
</evidence>
<accession>A0A3Q2Y690</accession>
<dbReference type="GO" id="GO:0048738">
    <property type="term" value="P:cardiac muscle tissue development"/>
    <property type="evidence" value="ECO:0007669"/>
    <property type="project" value="TreeGrafter"/>
</dbReference>
<reference evidence="3" key="1">
    <citation type="submission" date="2025-08" db="UniProtKB">
        <authorList>
            <consortium name="Ensembl"/>
        </authorList>
    </citation>
    <scope>IDENTIFICATION</scope>
</reference>
<evidence type="ECO:0000313" key="4">
    <source>
        <dbReference type="Proteomes" id="UP000264820"/>
    </source>
</evidence>
<dbReference type="InterPro" id="IPR036116">
    <property type="entry name" value="FN3_sf"/>
</dbReference>
<dbReference type="Proteomes" id="UP000264820">
    <property type="component" value="Unplaced"/>
</dbReference>
<protein>
    <recommendedName>
        <fullName evidence="2">Fibronectin type-III domain-containing protein</fullName>
    </recommendedName>
</protein>
<dbReference type="GO" id="GO:0045214">
    <property type="term" value="P:sarcomere organization"/>
    <property type="evidence" value="ECO:0007669"/>
    <property type="project" value="TreeGrafter"/>
</dbReference>
<dbReference type="InterPro" id="IPR003961">
    <property type="entry name" value="FN3_dom"/>
</dbReference>
<dbReference type="PANTHER" id="PTHR14340">
    <property type="entry name" value="MICROFIBRIL-ASSOCIATED GLYCOPROTEIN 3"/>
    <property type="match status" value="1"/>
</dbReference>
<feature type="domain" description="Fibronectin type-III" evidence="2">
    <location>
        <begin position="51"/>
        <end position="128"/>
    </location>
</feature>
<evidence type="ECO:0000313" key="3">
    <source>
        <dbReference type="Ensembl" id="ENSHCOP00000013189.1"/>
    </source>
</evidence>
<reference evidence="3" key="2">
    <citation type="submission" date="2025-09" db="UniProtKB">
        <authorList>
            <consortium name="Ensembl"/>
        </authorList>
    </citation>
    <scope>IDENTIFICATION</scope>
</reference>
<dbReference type="GeneTree" id="ENSGT01110000267173"/>
<dbReference type="PANTHER" id="PTHR14340:SF13">
    <property type="entry name" value="TITIN"/>
    <property type="match status" value="1"/>
</dbReference>
<dbReference type="GO" id="GO:0008307">
    <property type="term" value="F:structural constituent of muscle"/>
    <property type="evidence" value="ECO:0007669"/>
    <property type="project" value="TreeGrafter"/>
</dbReference>
<keyword evidence="4" id="KW-1185">Reference proteome</keyword>
<dbReference type="GO" id="GO:0031430">
    <property type="term" value="C:M band"/>
    <property type="evidence" value="ECO:0007669"/>
    <property type="project" value="TreeGrafter"/>
</dbReference>
<name>A0A3Q2Y690_HIPCM</name>
<dbReference type="Ensembl" id="ENSHCOT00000020443.1">
    <property type="protein sequence ID" value="ENSHCOP00000013189.1"/>
    <property type="gene ID" value="ENSHCOG00000016315.1"/>
</dbReference>
<dbReference type="PROSITE" id="PS50853">
    <property type="entry name" value="FN3"/>
    <property type="match status" value="1"/>
</dbReference>
<sequence length="128" mass="14641">VSPMSLRLPLLSRVSPKIRFMSSVSLPKMQRGEPLESAPVIMRNPFVPPGTPREIEITNITRDSMTVCWNRPETNGGSEIVGYIVEKRDRAGIRWTKCNKRRVTDLRFRVTGLPPQHSLCQSWLHSQM</sequence>
<dbReference type="AlphaFoldDB" id="A0A3Q2Y690"/>
<organism evidence="3 4">
    <name type="scientific">Hippocampus comes</name>
    <name type="common">Tiger tail seahorse</name>
    <dbReference type="NCBI Taxonomy" id="109280"/>
    <lineage>
        <taxon>Eukaryota</taxon>
        <taxon>Metazoa</taxon>
        <taxon>Chordata</taxon>
        <taxon>Craniata</taxon>
        <taxon>Vertebrata</taxon>
        <taxon>Euteleostomi</taxon>
        <taxon>Actinopterygii</taxon>
        <taxon>Neopterygii</taxon>
        <taxon>Teleostei</taxon>
        <taxon>Neoteleostei</taxon>
        <taxon>Acanthomorphata</taxon>
        <taxon>Syngnathiaria</taxon>
        <taxon>Syngnathiformes</taxon>
        <taxon>Syngnathoidei</taxon>
        <taxon>Syngnathidae</taxon>
        <taxon>Hippocampus</taxon>
    </lineage>
</organism>
<dbReference type="Pfam" id="PF00041">
    <property type="entry name" value="fn3"/>
    <property type="match status" value="1"/>
</dbReference>
<keyword evidence="1" id="KW-0393">Immunoglobulin domain</keyword>
<dbReference type="STRING" id="109280.ENSHCOP00000013189"/>
<proteinExistence type="predicted"/>
<dbReference type="Gene3D" id="2.60.40.10">
    <property type="entry name" value="Immunoglobulins"/>
    <property type="match status" value="1"/>
</dbReference>